<evidence type="ECO:0000256" key="4">
    <source>
        <dbReference type="ARBA" id="ARBA00023180"/>
    </source>
</evidence>
<keyword evidence="3" id="KW-1015">Disulfide bond</keyword>
<feature type="chain" id="PRO_5045818944" description="Immunoglobulin domain-containing protein" evidence="6">
    <location>
        <begin position="24"/>
        <end position="282"/>
    </location>
</feature>
<reference evidence="8" key="1">
    <citation type="submission" date="2022-11" db="EMBL/GenBank/DDBJ databases">
        <title>Centuries of genome instability and evolution in soft-shell clam transmissible cancer (bioRxiv).</title>
        <authorList>
            <person name="Hart S.F.M."/>
            <person name="Yonemitsu M.A."/>
            <person name="Giersch R.M."/>
            <person name="Beal B.F."/>
            <person name="Arriagada G."/>
            <person name="Davis B.W."/>
            <person name="Ostrander E.A."/>
            <person name="Goff S.P."/>
            <person name="Metzger M.J."/>
        </authorList>
    </citation>
    <scope>NUCLEOTIDE SEQUENCE</scope>
    <source>
        <strain evidence="8">MELC-2E11</strain>
        <tissue evidence="8">Siphon/mantle</tissue>
    </source>
</reference>
<keyword evidence="4" id="KW-0325">Glycoprotein</keyword>
<sequence length="282" mass="31549">MTLPQVFQWNVLHLLLTIAGTQGVFLLTSDKQYAQLQVNITSVTLTPRTDPISVIENVTQRFRCETSRCRPDALITWFLGSTQLTAAIESSTSQEVTTSTIDHTPQKNQHDMNIFCRGDNGDGPNEPVCKLGGLPLSSAVTVKEGWEFRLDCSSDGNPSPSFSWTHPGDGPSYPLFIRSINRTHAGIFRIIARSNLIPSEQKAVNLTKDIYVKVEIHQIYRAAASDRLPYHQTSYLQYAEILSQSPAHVIATRHPHTRGLLPEFPPQLLAKVLTSSFRKRLR</sequence>
<evidence type="ECO:0000256" key="5">
    <source>
        <dbReference type="ARBA" id="ARBA00023319"/>
    </source>
</evidence>
<dbReference type="Pfam" id="PF08205">
    <property type="entry name" value="C2-set_2"/>
    <property type="match status" value="1"/>
</dbReference>
<dbReference type="SUPFAM" id="SSF48726">
    <property type="entry name" value="Immunoglobulin"/>
    <property type="match status" value="2"/>
</dbReference>
<proteinExistence type="predicted"/>
<evidence type="ECO:0000259" key="7">
    <source>
        <dbReference type="SMART" id="SM00409"/>
    </source>
</evidence>
<feature type="domain" description="Immunoglobulin" evidence="7">
    <location>
        <begin position="137"/>
        <end position="215"/>
    </location>
</feature>
<dbReference type="InterPro" id="IPR013162">
    <property type="entry name" value="CD80_C2-set"/>
</dbReference>
<dbReference type="EMBL" id="CP111016">
    <property type="protein sequence ID" value="WAR06617.1"/>
    <property type="molecule type" value="Genomic_DNA"/>
</dbReference>
<dbReference type="PANTHER" id="PTHR11640:SF31">
    <property type="entry name" value="IRREGULAR CHIASM C-ROUGHEST PROTEIN-RELATED"/>
    <property type="match status" value="1"/>
</dbReference>
<keyword evidence="2" id="KW-0472">Membrane</keyword>
<dbReference type="InterPro" id="IPR003599">
    <property type="entry name" value="Ig_sub"/>
</dbReference>
<dbReference type="InterPro" id="IPR036179">
    <property type="entry name" value="Ig-like_dom_sf"/>
</dbReference>
<dbReference type="SMART" id="SM00409">
    <property type="entry name" value="IG"/>
    <property type="match status" value="1"/>
</dbReference>
<name>A0ABY7ECE2_MYAAR</name>
<evidence type="ECO:0000313" key="9">
    <source>
        <dbReference type="Proteomes" id="UP001164746"/>
    </source>
</evidence>
<dbReference type="PANTHER" id="PTHR11640">
    <property type="entry name" value="NEPHRIN"/>
    <property type="match status" value="1"/>
</dbReference>
<keyword evidence="6" id="KW-0732">Signal</keyword>
<keyword evidence="9" id="KW-1185">Reference proteome</keyword>
<dbReference type="Gene3D" id="2.60.40.10">
    <property type="entry name" value="Immunoglobulins"/>
    <property type="match status" value="2"/>
</dbReference>
<evidence type="ECO:0000256" key="3">
    <source>
        <dbReference type="ARBA" id="ARBA00023157"/>
    </source>
</evidence>
<gene>
    <name evidence="8" type="ORF">MAR_021986</name>
</gene>
<dbReference type="InterPro" id="IPR051275">
    <property type="entry name" value="Cell_adhesion_signaling"/>
</dbReference>
<accession>A0ABY7ECE2</accession>
<evidence type="ECO:0000256" key="1">
    <source>
        <dbReference type="ARBA" id="ARBA00004479"/>
    </source>
</evidence>
<comment type="subcellular location">
    <subcellularLocation>
        <location evidence="1">Membrane</location>
        <topology evidence="1">Single-pass type I membrane protein</topology>
    </subcellularLocation>
</comment>
<feature type="signal peptide" evidence="6">
    <location>
        <begin position="1"/>
        <end position="23"/>
    </location>
</feature>
<dbReference type="InterPro" id="IPR013783">
    <property type="entry name" value="Ig-like_fold"/>
</dbReference>
<dbReference type="Proteomes" id="UP001164746">
    <property type="component" value="Chromosome 5"/>
</dbReference>
<organism evidence="8 9">
    <name type="scientific">Mya arenaria</name>
    <name type="common">Soft-shell clam</name>
    <dbReference type="NCBI Taxonomy" id="6604"/>
    <lineage>
        <taxon>Eukaryota</taxon>
        <taxon>Metazoa</taxon>
        <taxon>Spiralia</taxon>
        <taxon>Lophotrochozoa</taxon>
        <taxon>Mollusca</taxon>
        <taxon>Bivalvia</taxon>
        <taxon>Autobranchia</taxon>
        <taxon>Heteroconchia</taxon>
        <taxon>Euheterodonta</taxon>
        <taxon>Imparidentia</taxon>
        <taxon>Neoheterodontei</taxon>
        <taxon>Myida</taxon>
        <taxon>Myoidea</taxon>
        <taxon>Myidae</taxon>
        <taxon>Mya</taxon>
    </lineage>
</organism>
<evidence type="ECO:0000313" key="8">
    <source>
        <dbReference type="EMBL" id="WAR06617.1"/>
    </source>
</evidence>
<keyword evidence="5" id="KW-0393">Immunoglobulin domain</keyword>
<evidence type="ECO:0000256" key="2">
    <source>
        <dbReference type="ARBA" id="ARBA00023136"/>
    </source>
</evidence>
<evidence type="ECO:0000256" key="6">
    <source>
        <dbReference type="SAM" id="SignalP"/>
    </source>
</evidence>
<protein>
    <recommendedName>
        <fullName evidence="7">Immunoglobulin domain-containing protein</fullName>
    </recommendedName>
</protein>